<dbReference type="SUPFAM" id="SSF53067">
    <property type="entry name" value="Actin-like ATPase domain"/>
    <property type="match status" value="2"/>
</dbReference>
<reference evidence="6 7" key="1">
    <citation type="submission" date="2018-10" db="EMBL/GenBank/DDBJ databases">
        <title>Isolation from cow dung.</title>
        <authorList>
            <person name="Ling L."/>
        </authorList>
    </citation>
    <scope>NUCLEOTIDE SEQUENCE [LARGE SCALE GENOMIC DNA]</scope>
    <source>
        <strain evidence="6 7">NEAU-LL90</strain>
    </source>
</reference>
<dbReference type="Proteomes" id="UP000279275">
    <property type="component" value="Unassembled WGS sequence"/>
</dbReference>
<comment type="caution">
    <text evidence="6">The sequence shown here is derived from an EMBL/GenBank/DDBJ whole genome shotgun (WGS) entry which is preliminary data.</text>
</comment>
<feature type="region of interest" description="Disordered" evidence="5">
    <location>
        <begin position="446"/>
        <end position="783"/>
    </location>
</feature>
<dbReference type="GO" id="GO:0140662">
    <property type="term" value="F:ATP-dependent protein folding chaperone"/>
    <property type="evidence" value="ECO:0007669"/>
    <property type="project" value="InterPro"/>
</dbReference>
<keyword evidence="2 4" id="KW-0067">ATP-binding</keyword>
<keyword evidence="7" id="KW-1185">Reference proteome</keyword>
<evidence type="ECO:0000256" key="3">
    <source>
        <dbReference type="ARBA" id="ARBA00023186"/>
    </source>
</evidence>
<dbReference type="AlphaFoldDB" id="A0A3M2L6D4"/>
<dbReference type="EMBL" id="RFFH01000004">
    <property type="protein sequence ID" value="RMI32904.1"/>
    <property type="molecule type" value="Genomic_DNA"/>
</dbReference>
<dbReference type="PANTHER" id="PTHR19375">
    <property type="entry name" value="HEAT SHOCK PROTEIN 70KDA"/>
    <property type="match status" value="1"/>
</dbReference>
<dbReference type="InterPro" id="IPR013126">
    <property type="entry name" value="Hsp_70_fam"/>
</dbReference>
<dbReference type="Pfam" id="PF00012">
    <property type="entry name" value="HSP70"/>
    <property type="match status" value="1"/>
</dbReference>
<dbReference type="InterPro" id="IPR043129">
    <property type="entry name" value="ATPase_NBD"/>
</dbReference>
<feature type="compositionally biased region" description="Gly residues" evidence="5">
    <location>
        <begin position="681"/>
        <end position="753"/>
    </location>
</feature>
<evidence type="ECO:0000256" key="5">
    <source>
        <dbReference type="SAM" id="MobiDB-lite"/>
    </source>
</evidence>
<organism evidence="6 7">
    <name type="scientific">Nocardia stercoris</name>
    <dbReference type="NCBI Taxonomy" id="2483361"/>
    <lineage>
        <taxon>Bacteria</taxon>
        <taxon>Bacillati</taxon>
        <taxon>Actinomycetota</taxon>
        <taxon>Actinomycetes</taxon>
        <taxon>Mycobacteriales</taxon>
        <taxon>Nocardiaceae</taxon>
        <taxon>Nocardia</taxon>
    </lineage>
</organism>
<keyword evidence="3" id="KW-0143">Chaperone</keyword>
<protein>
    <recommendedName>
        <fullName evidence="8">Hsp70 family protein</fullName>
    </recommendedName>
</protein>
<gene>
    <name evidence="6" type="ORF">EBN03_13380</name>
</gene>
<dbReference type="GO" id="GO:0005524">
    <property type="term" value="F:ATP binding"/>
    <property type="evidence" value="ECO:0007669"/>
    <property type="project" value="UniProtKB-KW"/>
</dbReference>
<feature type="compositionally biased region" description="Gly residues" evidence="5">
    <location>
        <begin position="502"/>
        <end position="614"/>
    </location>
</feature>
<keyword evidence="1 4" id="KW-0547">Nucleotide-binding</keyword>
<feature type="compositionally biased region" description="Gly residues" evidence="5">
    <location>
        <begin position="761"/>
        <end position="783"/>
    </location>
</feature>
<feature type="compositionally biased region" description="Low complexity" evidence="5">
    <location>
        <begin position="669"/>
        <end position="680"/>
    </location>
</feature>
<dbReference type="Gene3D" id="3.30.420.40">
    <property type="match status" value="4"/>
</dbReference>
<dbReference type="Gene3D" id="3.90.640.10">
    <property type="entry name" value="Actin, Chain A, domain 4"/>
    <property type="match status" value="1"/>
</dbReference>
<name>A0A3M2L6D4_9NOCA</name>
<evidence type="ECO:0000313" key="7">
    <source>
        <dbReference type="Proteomes" id="UP000279275"/>
    </source>
</evidence>
<evidence type="ECO:0000256" key="4">
    <source>
        <dbReference type="RuleBase" id="RU003322"/>
    </source>
</evidence>
<feature type="compositionally biased region" description="Gly residues" evidence="5">
    <location>
        <begin position="447"/>
        <end position="456"/>
    </location>
</feature>
<evidence type="ECO:0000256" key="2">
    <source>
        <dbReference type="ARBA" id="ARBA00022840"/>
    </source>
</evidence>
<accession>A0A3M2L6D4</accession>
<evidence type="ECO:0000313" key="6">
    <source>
        <dbReference type="EMBL" id="RMI32904.1"/>
    </source>
</evidence>
<feature type="compositionally biased region" description="Gly residues" evidence="5">
    <location>
        <begin position="622"/>
        <end position="668"/>
    </location>
</feature>
<comment type="similarity">
    <text evidence="4">Belongs to the heat shock protein 70 family.</text>
</comment>
<sequence>MAMSLCFGMSIGAVNTVWAGVSGEGGLPAVRTRRTAVTFDGRGAKLGGISRFAPIVTDFADLTTDPEPVVLGGRIWTPADLIAAVIGCTLAADEPADGPVATYPACYTERQVSALRHALDWSGSADVLLMPEPVAAVEWLDEEFELTGNGLTLVYDLGATSLDVAVVRTEECSGKRGLLGSAVRSHEFGGRPLGAVLARYARALAPGTAGQVSKIVPAQQTTRLRSWHIRNSLKVVRRCVAGAGLELSDIDRVLLVGAATRPPEVADVLAELGRPVVMSSDPGHTAAVGAALAAARMADFGSNFGRYARGAAVVSGAAVASALAVSAVSMIGGGPIGTDGPAIEFAPVLAGPGQGHHSVSDLLLLDGTRTVPGLPSTQVRLDALAGPWRTFTGVAQAVSEAVSADIEHSVAAHGPGTHCDPPQLARTTTYADPANFVNPLPFQSGSRIGGTPGAGGSTPFIGPIPTVSLPGGHVPGLPGEPSTGGNGNSGTPVAVPISEPGPDGGTANGGASTGGGTAPGSGASAGGGSTGGGTSTGGSTSGGGATGGASSTGGSDGTGASGGAGGSTGGAASGGTQGGSTGGGTGGSTDSGGSTGGTGGSTGTGGGSTSGSGGSTSDTAGSTGGSGGSTGDSEGSGGSTGGTGGSGGTTGGTTNSGGTSTGTTGGSGNTSTGTTSSTGGTSTGGGTTGGTSNGGGTSTGGSTSGGGTTGGTSPGGGTTHGGATGGGMNTGGMTGGGMNTGGMHGGGLSGGGAPPASHPMGGLGTGGGMGGSPMGGLTGGFHK</sequence>
<evidence type="ECO:0000256" key="1">
    <source>
        <dbReference type="ARBA" id="ARBA00022741"/>
    </source>
</evidence>
<evidence type="ECO:0008006" key="8">
    <source>
        <dbReference type="Google" id="ProtNLM"/>
    </source>
</evidence>
<proteinExistence type="inferred from homology"/>